<evidence type="ECO:0000256" key="1">
    <source>
        <dbReference type="SAM" id="MobiDB-lite"/>
    </source>
</evidence>
<dbReference type="AlphaFoldDB" id="A0A8C5C5Q8"/>
<evidence type="ECO:0000259" key="2">
    <source>
        <dbReference type="PROSITE" id="PS51335"/>
    </source>
</evidence>
<reference evidence="3" key="1">
    <citation type="submission" date="2025-08" db="UniProtKB">
        <authorList>
            <consortium name="Ensembl"/>
        </authorList>
    </citation>
    <scope>IDENTIFICATION</scope>
</reference>
<dbReference type="Pfam" id="PF04727">
    <property type="entry name" value="ELMO_CED12"/>
    <property type="match status" value="1"/>
</dbReference>
<evidence type="ECO:0000313" key="4">
    <source>
        <dbReference type="Proteomes" id="UP000694546"/>
    </source>
</evidence>
<dbReference type="GeneTree" id="ENSGT00390000009488"/>
<dbReference type="PANTHER" id="PTHR12771:SF2">
    <property type="entry name" value="ELMO DOMAIN-CONTAINING PROTEIN 3"/>
    <property type="match status" value="1"/>
</dbReference>
<dbReference type="InterPro" id="IPR050868">
    <property type="entry name" value="ELMO_domain-containing"/>
</dbReference>
<dbReference type="Proteomes" id="UP000694546">
    <property type="component" value="Chromosome 11"/>
</dbReference>
<name>A0A8C5C5Q8_GADMO</name>
<feature type="region of interest" description="Disordered" evidence="1">
    <location>
        <begin position="411"/>
        <end position="472"/>
    </location>
</feature>
<sequence>MLLSLSPVLPVALQSQELDVCLQYNFFPPHLIPRFRTQPHSTGAPHCPTRFPTGPYVPSEAPLCFPPMCVIPSDQRTLIAVLFPTLLSIPSQRLVHSRTRSFSPRRRRVTRQLVRVGSSCSGTRPHSARWRDHPNVCYVLPTEESSELEKAREEWEAVESAQPAASEESVPTPLISFNEALQYFQTTDLGELLRNIQPTVRRTGLAAITHFFFGPPRLHRELLEERDLVFAIAQCSLDNSQAVHMRVLQTIYKRLVGGRLDCARYGDHWENIGFQGTDPATDLRGTGFLGLMHTLYFVMDPETLPLARDIYKLSQHPTQNFPFSVMSINMTRIALQVLREEALSKECNRRQQVVGVLNEFYVATYLHLFQLWKTQQKTISDSGYVLKEVELFAKKNPKQMMRRLEVFLKEQRAGAGPRGPSPDPQGQQGGSPSLGGARTGPGSGSGQGSKEKQMHFTGVCELPDMEGEARLI</sequence>
<reference evidence="3" key="2">
    <citation type="submission" date="2025-09" db="UniProtKB">
        <authorList>
            <consortium name="Ensembl"/>
        </authorList>
    </citation>
    <scope>IDENTIFICATION</scope>
</reference>
<dbReference type="Ensembl" id="ENSGMOT00000068691.1">
    <property type="protein sequence ID" value="ENSGMOP00000055422.1"/>
    <property type="gene ID" value="ENSGMOG00000016702.2"/>
</dbReference>
<evidence type="ECO:0000313" key="3">
    <source>
        <dbReference type="Ensembl" id="ENSGMOP00000055422.1"/>
    </source>
</evidence>
<feature type="domain" description="ELMO" evidence="2">
    <location>
        <begin position="243"/>
        <end position="397"/>
    </location>
</feature>
<keyword evidence="4" id="KW-1185">Reference proteome</keyword>
<dbReference type="PANTHER" id="PTHR12771">
    <property type="entry name" value="ENGULFMENT AND CELL MOTILITY"/>
    <property type="match status" value="1"/>
</dbReference>
<accession>A0A8C5C5Q8</accession>
<feature type="compositionally biased region" description="Gly residues" evidence="1">
    <location>
        <begin position="427"/>
        <end position="447"/>
    </location>
</feature>
<proteinExistence type="predicted"/>
<dbReference type="InterPro" id="IPR006816">
    <property type="entry name" value="ELMO_dom"/>
</dbReference>
<organism evidence="3 4">
    <name type="scientific">Gadus morhua</name>
    <name type="common">Atlantic cod</name>
    <dbReference type="NCBI Taxonomy" id="8049"/>
    <lineage>
        <taxon>Eukaryota</taxon>
        <taxon>Metazoa</taxon>
        <taxon>Chordata</taxon>
        <taxon>Craniata</taxon>
        <taxon>Vertebrata</taxon>
        <taxon>Euteleostomi</taxon>
        <taxon>Actinopterygii</taxon>
        <taxon>Neopterygii</taxon>
        <taxon>Teleostei</taxon>
        <taxon>Neoteleostei</taxon>
        <taxon>Acanthomorphata</taxon>
        <taxon>Zeiogadaria</taxon>
        <taxon>Gadariae</taxon>
        <taxon>Gadiformes</taxon>
        <taxon>Gadoidei</taxon>
        <taxon>Gadidae</taxon>
        <taxon>Gadus</taxon>
    </lineage>
</organism>
<protein>
    <submittedName>
        <fullName evidence="3">ELMO/CED-12 domain containing 3</fullName>
    </submittedName>
</protein>
<dbReference type="PROSITE" id="PS51335">
    <property type="entry name" value="ELMO"/>
    <property type="match status" value="1"/>
</dbReference>
<gene>
    <name evidence="3" type="primary">elmod3</name>
</gene>